<evidence type="ECO:0008006" key="3">
    <source>
        <dbReference type="Google" id="ProtNLM"/>
    </source>
</evidence>
<dbReference type="AlphaFoldDB" id="A1RWG1"/>
<reference evidence="2" key="1">
    <citation type="journal article" date="2008" name="J. Bacteriol.">
        <title>Genome sequence of Thermofilum pendens reveals an exceptional loss of biosynthetic pathways without genome reduction.</title>
        <authorList>
            <person name="Anderson I."/>
            <person name="Rodriguez J."/>
            <person name="Susanti D."/>
            <person name="Porat I."/>
            <person name="Reich C."/>
            <person name="Ulrich L.E."/>
            <person name="Elkins J.G."/>
            <person name="Mavromatis K."/>
            <person name="Lykidis A."/>
            <person name="Kim E."/>
            <person name="Thompson L.S."/>
            <person name="Nolan M."/>
            <person name="Land M."/>
            <person name="Copeland A."/>
            <person name="Lapidus A."/>
            <person name="Lucas S."/>
            <person name="Detter C."/>
            <person name="Zhulin I.B."/>
            <person name="Olsen G.J."/>
            <person name="Whitman W."/>
            <person name="Mukhopadhyay B."/>
            <person name="Bristow J."/>
            <person name="Kyrpides N."/>
        </authorList>
    </citation>
    <scope>NUCLEOTIDE SEQUENCE [LARGE SCALE GENOMIC DNA]</scope>
    <source>
        <strain evidence="2">DSM 2475 / Hrk 5</strain>
    </source>
</reference>
<name>A1RWG1_THEPD</name>
<dbReference type="Pfam" id="PF01904">
    <property type="entry name" value="DUF72"/>
    <property type="match status" value="1"/>
</dbReference>
<dbReference type="Proteomes" id="UP000000641">
    <property type="component" value="Chromosome"/>
</dbReference>
<dbReference type="KEGG" id="tpe:Tpen_0131"/>
<dbReference type="RefSeq" id="WP_011751806.1">
    <property type="nucleotide sequence ID" value="NC_008698.1"/>
</dbReference>
<gene>
    <name evidence="1" type="ordered locus">Tpen_0131</name>
</gene>
<evidence type="ECO:0000313" key="1">
    <source>
        <dbReference type="EMBL" id="ABL77541.1"/>
    </source>
</evidence>
<dbReference type="STRING" id="368408.Tpen_0131"/>
<dbReference type="PANTHER" id="PTHR30348">
    <property type="entry name" value="UNCHARACTERIZED PROTEIN YECE"/>
    <property type="match status" value="1"/>
</dbReference>
<dbReference type="InterPro" id="IPR036520">
    <property type="entry name" value="UPF0759_sf"/>
</dbReference>
<keyword evidence="2" id="KW-1185">Reference proteome</keyword>
<sequence>MELYVGSSGWVYDWNPDGLAWYASQSGFNAVELNMSFYSFPKRTTVEKWAEESEGLRWSIKVHRSITHVRRLNEKSHATWSKFRELFEPIEDRIDFYLFQLPPSMAFTPEAASRVAAYASLAEKIAVEPRHKSWFRKEVYEFFEEKGVFFVTPDSPLFEGLPPDGVVCIRGVVYVRMHGRLAWYNYGYLDEELREVAEKIISANPQRAYVFFNNDHDMLGDGLRLKEILLERGVSFPKPF</sequence>
<accession>A1RWG1</accession>
<protein>
    <recommendedName>
        <fullName evidence="3">DUF72 domain-containing protein</fullName>
    </recommendedName>
</protein>
<dbReference type="Gene3D" id="3.20.20.410">
    <property type="entry name" value="Protein of unknown function UPF0759"/>
    <property type="match status" value="1"/>
</dbReference>
<dbReference type="EMBL" id="CP000505">
    <property type="protein sequence ID" value="ABL77541.1"/>
    <property type="molecule type" value="Genomic_DNA"/>
</dbReference>
<dbReference type="HOGENOM" id="CLU_046519_0_1_2"/>
<proteinExistence type="predicted"/>
<dbReference type="OrthoDB" id="35747at2157"/>
<dbReference type="EnsemblBacteria" id="ABL77541">
    <property type="protein sequence ID" value="ABL77541"/>
    <property type="gene ID" value="Tpen_0131"/>
</dbReference>
<organism evidence="1 2">
    <name type="scientific">Thermofilum pendens (strain DSM 2475 / Hrk 5)</name>
    <dbReference type="NCBI Taxonomy" id="368408"/>
    <lineage>
        <taxon>Archaea</taxon>
        <taxon>Thermoproteota</taxon>
        <taxon>Thermoprotei</taxon>
        <taxon>Thermofilales</taxon>
        <taxon>Thermofilaceae</taxon>
        <taxon>Thermofilum</taxon>
    </lineage>
</organism>
<dbReference type="GeneID" id="4600716"/>
<dbReference type="eggNOG" id="arCOG04291">
    <property type="taxonomic scope" value="Archaea"/>
</dbReference>
<evidence type="ECO:0000313" key="2">
    <source>
        <dbReference type="Proteomes" id="UP000000641"/>
    </source>
</evidence>
<dbReference type="InterPro" id="IPR002763">
    <property type="entry name" value="DUF72"/>
</dbReference>
<dbReference type="SUPFAM" id="SSF117396">
    <property type="entry name" value="TM1631-like"/>
    <property type="match status" value="1"/>
</dbReference>
<dbReference type="PANTHER" id="PTHR30348:SF4">
    <property type="entry name" value="DUF72 DOMAIN-CONTAINING PROTEIN"/>
    <property type="match status" value="1"/>
</dbReference>